<name>A0A1G8C1H2_9VIBR</name>
<dbReference type="EMBL" id="FNDD01000015">
    <property type="protein sequence ID" value="SDH39302.1"/>
    <property type="molecule type" value="Genomic_DNA"/>
</dbReference>
<protein>
    <recommendedName>
        <fullName evidence="2">UPF0231 protein SAMN04488136_1155</fullName>
    </recommendedName>
</protein>
<dbReference type="InterPro" id="IPR008249">
    <property type="entry name" value="UPF0231"/>
</dbReference>
<keyword evidence="5" id="KW-1185">Reference proteome</keyword>
<accession>A0A1G8C1H2</accession>
<dbReference type="STRING" id="861298.SAMN04488136_1155"/>
<sequence>MDYEFKKNTLDGSYYCAFSMGHEVLGRWLQEEINKDRVKLNEVFDLIEKAKRAPGQSFCLIGTEISLFILHDEVEIKQNAMDGNDDELIDEDFSIYESESISLCGLHDFELMLNEWHRFVFG</sequence>
<dbReference type="AlphaFoldDB" id="A0A1G8C1H2"/>
<reference evidence="3 5" key="1">
    <citation type="submission" date="2016-10" db="EMBL/GenBank/DDBJ databases">
        <authorList>
            <person name="de Groot N.N."/>
        </authorList>
    </citation>
    <scope>NUCLEOTIDE SEQUENCE [LARGE SCALE GENOMIC DNA]</scope>
    <source>
        <strain evidence="3 5">CGMCC 1.10228</strain>
    </source>
</reference>
<dbReference type="PIRSF" id="PIRSF006287">
    <property type="entry name" value="UCP006287"/>
    <property type="match status" value="1"/>
</dbReference>
<dbReference type="Pfam" id="PF06062">
    <property type="entry name" value="UPF0231"/>
    <property type="match status" value="1"/>
</dbReference>
<dbReference type="RefSeq" id="WP_093274610.1">
    <property type="nucleotide sequence ID" value="NZ_FNDD01000015.1"/>
</dbReference>
<dbReference type="Proteomes" id="UP000198854">
    <property type="component" value="Unassembled WGS sequence"/>
</dbReference>
<evidence type="ECO:0000313" key="4">
    <source>
        <dbReference type="EMBL" id="SDI03958.1"/>
    </source>
</evidence>
<evidence type="ECO:0000256" key="1">
    <source>
        <dbReference type="ARBA" id="ARBA00005367"/>
    </source>
</evidence>
<organism evidence="3 5">
    <name type="scientific">Vibrio xiamenensis</name>
    <dbReference type="NCBI Taxonomy" id="861298"/>
    <lineage>
        <taxon>Bacteria</taxon>
        <taxon>Pseudomonadati</taxon>
        <taxon>Pseudomonadota</taxon>
        <taxon>Gammaproteobacteria</taxon>
        <taxon>Vibrionales</taxon>
        <taxon>Vibrionaceae</taxon>
        <taxon>Vibrio</taxon>
    </lineage>
</organism>
<gene>
    <name evidence="3" type="ORF">SAMN04488136_1155</name>
    <name evidence="4" type="ORF">SAMN04488136_14813</name>
</gene>
<evidence type="ECO:0000313" key="5">
    <source>
        <dbReference type="Proteomes" id="UP000198854"/>
    </source>
</evidence>
<evidence type="ECO:0000256" key="2">
    <source>
        <dbReference type="HAMAP-Rule" id="MF_01053"/>
    </source>
</evidence>
<dbReference type="EMBL" id="FNDD01000048">
    <property type="protein sequence ID" value="SDI03958.1"/>
    <property type="molecule type" value="Genomic_DNA"/>
</dbReference>
<dbReference type="HAMAP" id="MF_01053">
    <property type="entry name" value="UPF0231"/>
    <property type="match status" value="1"/>
</dbReference>
<proteinExistence type="inferred from homology"/>
<evidence type="ECO:0000313" key="3">
    <source>
        <dbReference type="EMBL" id="SDH39302.1"/>
    </source>
</evidence>
<comment type="similarity">
    <text evidence="1 2">Belongs to the UPF0231 family.</text>
</comment>
<dbReference type="OrthoDB" id="5739292at2"/>